<keyword evidence="2" id="KW-1185">Reference proteome</keyword>
<dbReference type="EMBL" id="CAJRAF010000001">
    <property type="protein sequence ID" value="CAG4992163.1"/>
    <property type="molecule type" value="Genomic_DNA"/>
</dbReference>
<comment type="caution">
    <text evidence="1">The sequence shown here is derived from an EMBL/GenBank/DDBJ whole genome shotgun (WGS) entry which is preliminary data.</text>
</comment>
<proteinExistence type="predicted"/>
<evidence type="ECO:0000313" key="2">
    <source>
        <dbReference type="Proteomes" id="UP000680038"/>
    </source>
</evidence>
<dbReference type="Pfam" id="PF07087">
    <property type="entry name" value="DUF1353"/>
    <property type="match status" value="1"/>
</dbReference>
<dbReference type="AlphaFoldDB" id="A0A916N2X6"/>
<name>A0A916N2X6_9BACT</name>
<protein>
    <recommendedName>
        <fullName evidence="3">DUF1353 domain-containing protein</fullName>
    </recommendedName>
</protein>
<dbReference type="RefSeq" id="WP_215237614.1">
    <property type="nucleotide sequence ID" value="NZ_CAJRAF010000001.1"/>
</dbReference>
<evidence type="ECO:0008006" key="3">
    <source>
        <dbReference type="Google" id="ProtNLM"/>
    </source>
</evidence>
<gene>
    <name evidence="1" type="ORF">DYBT9275_00906</name>
</gene>
<organism evidence="1 2">
    <name type="scientific">Dyadobacter helix</name>
    <dbReference type="NCBI Taxonomy" id="2822344"/>
    <lineage>
        <taxon>Bacteria</taxon>
        <taxon>Pseudomonadati</taxon>
        <taxon>Bacteroidota</taxon>
        <taxon>Cytophagia</taxon>
        <taxon>Cytophagales</taxon>
        <taxon>Spirosomataceae</taxon>
        <taxon>Dyadobacter</taxon>
    </lineage>
</organism>
<dbReference type="Proteomes" id="UP000680038">
    <property type="component" value="Unassembled WGS sequence"/>
</dbReference>
<accession>A0A916N2X6</accession>
<evidence type="ECO:0000313" key="1">
    <source>
        <dbReference type="EMBL" id="CAG4992163.1"/>
    </source>
</evidence>
<sequence>MSEYPDIRLRKCTDPAAKLDWFEVTEDCSFHWGDLQTVIPKGFITDFASVPRWLWSLLPPHGKMANAAILHDYLYDYRIGEAQFGAQKARLLADLQFVFNCRQAGVGSVQVWVVFVVLRVFGGKWWVE</sequence>
<dbReference type="InterPro" id="IPR010767">
    <property type="entry name" value="Phage_CGC-2007_Cje0229"/>
</dbReference>
<reference evidence="1" key="1">
    <citation type="submission" date="2021-04" db="EMBL/GenBank/DDBJ databases">
        <authorList>
            <person name="Rodrigo-Torres L."/>
            <person name="Arahal R. D."/>
            <person name="Lucena T."/>
        </authorList>
    </citation>
    <scope>NUCLEOTIDE SEQUENCE</scope>
    <source>
        <strain evidence="1">CECT 9275</strain>
    </source>
</reference>